<proteinExistence type="inferred from homology"/>
<feature type="transmembrane region" description="Helical" evidence="8">
    <location>
        <begin position="50"/>
        <end position="67"/>
    </location>
</feature>
<accession>A0A0L0SBZ0</accession>
<evidence type="ECO:0000256" key="6">
    <source>
        <dbReference type="ARBA" id="ARBA00022989"/>
    </source>
</evidence>
<feature type="transmembrane region" description="Helical" evidence="8">
    <location>
        <begin position="101"/>
        <end position="120"/>
    </location>
</feature>
<dbReference type="UniPathway" id="UPA00196"/>
<reference evidence="10" key="2">
    <citation type="submission" date="2009-11" db="EMBL/GenBank/DDBJ databases">
        <title>The Genome Sequence of Allomyces macrogynus strain ATCC 38327.</title>
        <authorList>
            <consortium name="The Broad Institute Genome Sequencing Platform"/>
            <person name="Russ C."/>
            <person name="Cuomo C."/>
            <person name="Shea T."/>
            <person name="Young S.K."/>
            <person name="Zeng Q."/>
            <person name="Koehrsen M."/>
            <person name="Haas B."/>
            <person name="Borodovsky M."/>
            <person name="Guigo R."/>
            <person name="Alvarado L."/>
            <person name="Berlin A."/>
            <person name="Borenstein D."/>
            <person name="Chen Z."/>
            <person name="Engels R."/>
            <person name="Freedman E."/>
            <person name="Gellesch M."/>
            <person name="Goldberg J."/>
            <person name="Griggs A."/>
            <person name="Gujja S."/>
            <person name="Heiman D."/>
            <person name="Hepburn T."/>
            <person name="Howarth C."/>
            <person name="Jen D."/>
            <person name="Larson L."/>
            <person name="Lewis B."/>
            <person name="Mehta T."/>
            <person name="Park D."/>
            <person name="Pearson M."/>
            <person name="Roberts A."/>
            <person name="Saif S."/>
            <person name="Shenoy N."/>
            <person name="Sisk P."/>
            <person name="Stolte C."/>
            <person name="Sykes S."/>
            <person name="Walk T."/>
            <person name="White J."/>
            <person name="Yandava C."/>
            <person name="Burger G."/>
            <person name="Gray M.W."/>
            <person name="Holland P.W.H."/>
            <person name="King N."/>
            <person name="Lang F.B.F."/>
            <person name="Roger A.J."/>
            <person name="Ruiz-Trillo I."/>
            <person name="Lander E."/>
            <person name="Nusbaum C."/>
        </authorList>
    </citation>
    <scope>NUCLEOTIDE SEQUENCE [LARGE SCALE GENOMIC DNA]</scope>
    <source>
        <strain evidence="10">ATCC 38327</strain>
    </source>
</reference>
<dbReference type="VEuPathDB" id="FungiDB:AMAG_05369"/>
<keyword evidence="4" id="KW-0337">GPI-anchor biosynthesis</keyword>
<evidence type="ECO:0000256" key="3">
    <source>
        <dbReference type="ARBA" id="ARBA00008321"/>
    </source>
</evidence>
<feature type="transmembrane region" description="Helical" evidence="8">
    <location>
        <begin position="156"/>
        <end position="173"/>
    </location>
</feature>
<keyword evidence="7 8" id="KW-0472">Membrane</keyword>
<keyword evidence="6 8" id="KW-1133">Transmembrane helix</keyword>
<dbReference type="Proteomes" id="UP000054350">
    <property type="component" value="Unassembled WGS sequence"/>
</dbReference>
<dbReference type="InterPro" id="IPR009450">
    <property type="entry name" value="Plno_GlcNAc_GPI2"/>
</dbReference>
<dbReference type="PANTHER" id="PTHR12982:SF0">
    <property type="entry name" value="PHOSPHATIDYLINOSITOL N-ACETYLGLUCOSAMINYLTRANSFERASE SUBUNIT C"/>
    <property type="match status" value="1"/>
</dbReference>
<comment type="pathway">
    <text evidence="2">Glycolipid biosynthesis; glycosylphosphatidylinositol-anchor biosynthesis.</text>
</comment>
<evidence type="ECO:0000256" key="1">
    <source>
        <dbReference type="ARBA" id="ARBA00004141"/>
    </source>
</evidence>
<keyword evidence="5 8" id="KW-0812">Transmembrane</keyword>
<dbReference type="Pfam" id="PF06432">
    <property type="entry name" value="GPI2"/>
    <property type="match status" value="1"/>
</dbReference>
<name>A0A0L0SBZ0_ALLM3</name>
<dbReference type="STRING" id="578462.A0A0L0SBZ0"/>
<evidence type="ECO:0000256" key="5">
    <source>
        <dbReference type="ARBA" id="ARBA00022692"/>
    </source>
</evidence>
<reference evidence="9 10" key="1">
    <citation type="submission" date="2009-11" db="EMBL/GenBank/DDBJ databases">
        <title>Annotation of Allomyces macrogynus ATCC 38327.</title>
        <authorList>
            <consortium name="The Broad Institute Genome Sequencing Platform"/>
            <person name="Russ C."/>
            <person name="Cuomo C."/>
            <person name="Burger G."/>
            <person name="Gray M.W."/>
            <person name="Holland P.W.H."/>
            <person name="King N."/>
            <person name="Lang F.B.F."/>
            <person name="Roger A.J."/>
            <person name="Ruiz-Trillo I."/>
            <person name="Young S.K."/>
            <person name="Zeng Q."/>
            <person name="Gargeya S."/>
            <person name="Fitzgerald M."/>
            <person name="Haas B."/>
            <person name="Abouelleil A."/>
            <person name="Alvarado L."/>
            <person name="Arachchi H.M."/>
            <person name="Berlin A."/>
            <person name="Chapman S.B."/>
            <person name="Gearin G."/>
            <person name="Goldberg J."/>
            <person name="Griggs A."/>
            <person name="Gujja S."/>
            <person name="Hansen M."/>
            <person name="Heiman D."/>
            <person name="Howarth C."/>
            <person name="Larimer J."/>
            <person name="Lui A."/>
            <person name="MacDonald P.J.P."/>
            <person name="McCowen C."/>
            <person name="Montmayeur A."/>
            <person name="Murphy C."/>
            <person name="Neiman D."/>
            <person name="Pearson M."/>
            <person name="Priest M."/>
            <person name="Roberts A."/>
            <person name="Saif S."/>
            <person name="Shea T."/>
            <person name="Sisk P."/>
            <person name="Stolte C."/>
            <person name="Sykes S."/>
            <person name="Wortman J."/>
            <person name="Nusbaum C."/>
            <person name="Birren B."/>
        </authorList>
    </citation>
    <scope>NUCLEOTIDE SEQUENCE [LARGE SCALE GENOMIC DNA]</scope>
    <source>
        <strain evidence="9 10">ATCC 38327</strain>
    </source>
</reference>
<gene>
    <name evidence="9" type="ORF">AMAG_05369</name>
</gene>
<sequence>MLSGRCNAGGIRSTHSQASTTKSVIILVAVVLALSPILKTLTMDISSDSIWALATLFFIGHLLMSDYRATRSAALTFPGSIGTNLAIFASVLLASRLASTMHVFSLMLLAALAFIVAPWLRRRLSGDKPLATPAMAATTIMAAAFVYWPISHVTIAGLLLVMAMLSFGTPAWLQHLHRFKSTLHGPWDQAVVLLDDGDERDESDWSPQ</sequence>
<evidence type="ECO:0008006" key="11">
    <source>
        <dbReference type="Google" id="ProtNLM"/>
    </source>
</evidence>
<keyword evidence="10" id="KW-1185">Reference proteome</keyword>
<dbReference type="GO" id="GO:0000506">
    <property type="term" value="C:glycosylphosphatidylinositol-N-acetylglucosaminyltransferase (GPI-GnT) complex"/>
    <property type="evidence" value="ECO:0007669"/>
    <property type="project" value="TreeGrafter"/>
</dbReference>
<evidence type="ECO:0000256" key="4">
    <source>
        <dbReference type="ARBA" id="ARBA00022502"/>
    </source>
</evidence>
<organism evidence="9 10">
    <name type="scientific">Allomyces macrogynus (strain ATCC 38327)</name>
    <name type="common">Allomyces javanicus var. macrogynus</name>
    <dbReference type="NCBI Taxonomy" id="578462"/>
    <lineage>
        <taxon>Eukaryota</taxon>
        <taxon>Fungi</taxon>
        <taxon>Fungi incertae sedis</taxon>
        <taxon>Blastocladiomycota</taxon>
        <taxon>Blastocladiomycetes</taxon>
        <taxon>Blastocladiales</taxon>
        <taxon>Blastocladiaceae</taxon>
        <taxon>Allomyces</taxon>
    </lineage>
</organism>
<dbReference type="AlphaFoldDB" id="A0A0L0SBZ0"/>
<feature type="transmembrane region" description="Helical" evidence="8">
    <location>
        <begin position="21"/>
        <end position="38"/>
    </location>
</feature>
<comment type="similarity">
    <text evidence="3">Belongs to the PIGC family.</text>
</comment>
<evidence type="ECO:0000256" key="8">
    <source>
        <dbReference type="SAM" id="Phobius"/>
    </source>
</evidence>
<evidence type="ECO:0000313" key="9">
    <source>
        <dbReference type="EMBL" id="KNE59920.1"/>
    </source>
</evidence>
<comment type="subcellular location">
    <subcellularLocation>
        <location evidence="1">Membrane</location>
        <topology evidence="1">Multi-pass membrane protein</topology>
    </subcellularLocation>
</comment>
<dbReference type="GO" id="GO:0006506">
    <property type="term" value="P:GPI anchor biosynthetic process"/>
    <property type="evidence" value="ECO:0007669"/>
    <property type="project" value="UniProtKB-UniPathway"/>
</dbReference>
<protein>
    <recommendedName>
        <fullName evidence="11">Phosphatidylinositol N-acetylglucosaminyltransferase subunit C</fullName>
    </recommendedName>
</protein>
<dbReference type="eggNOG" id="KOG3059">
    <property type="taxonomic scope" value="Eukaryota"/>
</dbReference>
<dbReference type="EMBL" id="GG745335">
    <property type="protein sequence ID" value="KNE59920.1"/>
    <property type="molecule type" value="Genomic_DNA"/>
</dbReference>
<evidence type="ECO:0000256" key="2">
    <source>
        <dbReference type="ARBA" id="ARBA00004687"/>
    </source>
</evidence>
<evidence type="ECO:0000256" key="7">
    <source>
        <dbReference type="ARBA" id="ARBA00023136"/>
    </source>
</evidence>
<dbReference type="OrthoDB" id="196709at2759"/>
<feature type="transmembrane region" description="Helical" evidence="8">
    <location>
        <begin position="74"/>
        <end position="95"/>
    </location>
</feature>
<evidence type="ECO:0000313" key="10">
    <source>
        <dbReference type="Proteomes" id="UP000054350"/>
    </source>
</evidence>
<dbReference type="PANTHER" id="PTHR12982">
    <property type="entry name" value="PHOSPHATIDYLINOSITOL GLYCAN, CLASS C"/>
    <property type="match status" value="1"/>
</dbReference>